<evidence type="ECO:0000256" key="1">
    <source>
        <dbReference type="ARBA" id="ARBA00022801"/>
    </source>
</evidence>
<dbReference type="InterPro" id="IPR050300">
    <property type="entry name" value="GDXG_lipolytic_enzyme"/>
</dbReference>
<feature type="region of interest" description="Disordered" evidence="2">
    <location>
        <begin position="110"/>
        <end position="144"/>
    </location>
</feature>
<dbReference type="AlphaFoldDB" id="H0ER43"/>
<feature type="compositionally biased region" description="Low complexity" evidence="2">
    <location>
        <begin position="120"/>
        <end position="129"/>
    </location>
</feature>
<feature type="region of interest" description="Disordered" evidence="2">
    <location>
        <begin position="206"/>
        <end position="252"/>
    </location>
</feature>
<keyword evidence="1 3" id="KW-0378">Hydrolase</keyword>
<feature type="region of interest" description="Disordered" evidence="2">
    <location>
        <begin position="271"/>
        <end position="355"/>
    </location>
</feature>
<proteinExistence type="predicted"/>
<dbReference type="InterPro" id="IPR029058">
    <property type="entry name" value="AB_hydrolase_fold"/>
</dbReference>
<dbReference type="GO" id="GO:0016787">
    <property type="term" value="F:hydrolase activity"/>
    <property type="evidence" value="ECO:0007669"/>
    <property type="project" value="UniProtKB-KW"/>
</dbReference>
<gene>
    <name evidence="3" type="ORF">M7I_5158</name>
</gene>
<feature type="compositionally biased region" description="Basic and acidic residues" evidence="2">
    <location>
        <begin position="206"/>
        <end position="223"/>
    </location>
</feature>
<dbReference type="Gene3D" id="3.40.50.1820">
    <property type="entry name" value="alpha/beta hydrolase"/>
    <property type="match status" value="1"/>
</dbReference>
<name>H0ER43_GLAL7</name>
<reference evidence="3 4" key="1">
    <citation type="journal article" date="2012" name="Eukaryot. Cell">
        <title>Genome sequence of the fungus Glarea lozoyensis: the first genome sequence of a species from the Helotiaceae family.</title>
        <authorList>
            <person name="Youssar L."/>
            <person name="Gruening B.A."/>
            <person name="Erxleben A."/>
            <person name="Guenther S."/>
            <person name="Huettel W."/>
        </authorList>
    </citation>
    <scope>NUCLEOTIDE SEQUENCE [LARGE SCALE GENOMIC DNA]</scope>
    <source>
        <strain evidence="4">ATCC 74030 / MF5533</strain>
    </source>
</reference>
<comment type="caution">
    <text evidence="3">The sequence shown here is derived from an EMBL/GenBank/DDBJ whole genome shotgun (WGS) entry which is preliminary data.</text>
</comment>
<dbReference type="Proteomes" id="UP000005446">
    <property type="component" value="Unassembled WGS sequence"/>
</dbReference>
<dbReference type="OrthoDB" id="2336090at2759"/>
<dbReference type="HOGENOM" id="CLU_733729_0_0_1"/>
<feature type="compositionally biased region" description="Basic and acidic residues" evidence="2">
    <location>
        <begin position="315"/>
        <end position="348"/>
    </location>
</feature>
<accession>H0ER43</accession>
<evidence type="ECO:0000313" key="3">
    <source>
        <dbReference type="EMBL" id="EHK99006.1"/>
    </source>
</evidence>
<sequence length="377" mass="41910">MVGGGEMLRDEQIYLAHKAANPAKYPPGDAFLDEHPREKHREQITKWKPTDVQLQVWDDLCHVAPTLSFTRPAKYMYRSIAQFGAWTLARAQKTDIEITYDDDVSIISKSETDDEDEAPTKNTGGTTVKTGKKEGYVGKAGDPLPNFKRHMIRQRVDRHGRTYGLEPESELPACNLSPSEIGVIKAGPVKKWMAAKREWDTKYASEKRRIQKQRAKDMAEGYREFGNGEVPPPSALAGRRKTGDDLKEAKKTRSMGMSLWALWGSKHDEKAMNNEKETESPEVIVVSPKTAGVPPAADVRTPGVTESGVDDDDAFKDLDSLVKDSDVNDHGIKGRPKDLAEAQKKEELAVENGEVVSAERPPLESFQTAMEVLPVAK</sequence>
<feature type="compositionally biased region" description="Basic and acidic residues" evidence="2">
    <location>
        <begin position="241"/>
        <end position="251"/>
    </location>
</feature>
<organism evidence="3 4">
    <name type="scientific">Glarea lozoyensis (strain ATCC 74030 / MF5533)</name>
    <dbReference type="NCBI Taxonomy" id="1104152"/>
    <lineage>
        <taxon>Eukaryota</taxon>
        <taxon>Fungi</taxon>
        <taxon>Dikarya</taxon>
        <taxon>Ascomycota</taxon>
        <taxon>Pezizomycotina</taxon>
        <taxon>Leotiomycetes</taxon>
        <taxon>Helotiales</taxon>
        <taxon>Helotiaceae</taxon>
        <taxon>Glarea</taxon>
    </lineage>
</organism>
<keyword evidence="4" id="KW-1185">Reference proteome</keyword>
<dbReference type="PANTHER" id="PTHR48081:SF19">
    <property type="entry name" value="AB HYDROLASE SUPERFAMILY PROTEIN C4A8.06C"/>
    <property type="match status" value="1"/>
</dbReference>
<dbReference type="InParanoid" id="H0ER43"/>
<evidence type="ECO:0000313" key="4">
    <source>
        <dbReference type="Proteomes" id="UP000005446"/>
    </source>
</evidence>
<dbReference type="EMBL" id="AGUE01000132">
    <property type="protein sequence ID" value="EHK99006.1"/>
    <property type="molecule type" value="Genomic_DNA"/>
</dbReference>
<evidence type="ECO:0000256" key="2">
    <source>
        <dbReference type="SAM" id="MobiDB-lite"/>
    </source>
</evidence>
<dbReference type="PANTHER" id="PTHR48081">
    <property type="entry name" value="AB HYDROLASE SUPERFAMILY PROTEIN C4A8.06C"/>
    <property type="match status" value="1"/>
</dbReference>
<protein>
    <submittedName>
        <fullName evidence="3">Putative AB hydrolase superfamily protein C4A8.06c</fullName>
    </submittedName>
</protein>